<dbReference type="EMBL" id="PXYG01000001">
    <property type="protein sequence ID" value="PSJ47723.1"/>
    <property type="molecule type" value="Genomic_DNA"/>
</dbReference>
<proteinExistence type="inferred from homology"/>
<organism evidence="4 5">
    <name type="scientific">Zobellella endophytica</name>
    <dbReference type="NCBI Taxonomy" id="2116700"/>
    <lineage>
        <taxon>Bacteria</taxon>
        <taxon>Pseudomonadati</taxon>
        <taxon>Pseudomonadota</taxon>
        <taxon>Gammaproteobacteria</taxon>
        <taxon>Aeromonadales</taxon>
        <taxon>Aeromonadaceae</taxon>
        <taxon>Zobellella</taxon>
    </lineage>
</organism>
<dbReference type="Pfam" id="PF14031">
    <property type="entry name" value="D-ser_dehydrat"/>
    <property type="match status" value="1"/>
</dbReference>
<accession>A0A2P7RC21</accession>
<dbReference type="InterPro" id="IPR026956">
    <property type="entry name" value="D-ser_dehydrat-like_dom"/>
</dbReference>
<dbReference type="InterPro" id="IPR029066">
    <property type="entry name" value="PLP-binding_barrel"/>
</dbReference>
<name>A0A2P7RC21_9GAMM</name>
<reference evidence="4 5" key="1">
    <citation type="submission" date="2018-03" db="EMBL/GenBank/DDBJ databases">
        <title>The draft genome of Zobellella sp. 59N8.</title>
        <authorList>
            <person name="Liu L."/>
            <person name="Li L."/>
            <person name="Zhang X."/>
            <person name="Liang L."/>
            <person name="Wang T."/>
        </authorList>
    </citation>
    <scope>NUCLEOTIDE SEQUENCE [LARGE SCALE GENOMIC DNA]</scope>
    <source>
        <strain evidence="4 5">59N8</strain>
    </source>
</reference>
<dbReference type="PANTHER" id="PTHR28004">
    <property type="entry name" value="ZGC:162816-RELATED"/>
    <property type="match status" value="1"/>
</dbReference>
<evidence type="ECO:0000259" key="3">
    <source>
        <dbReference type="SMART" id="SM01119"/>
    </source>
</evidence>
<evidence type="ECO:0000256" key="2">
    <source>
        <dbReference type="ARBA" id="ARBA00023239"/>
    </source>
</evidence>
<dbReference type="InterPro" id="IPR051466">
    <property type="entry name" value="D-amino_acid_metab_enzyme"/>
</dbReference>
<gene>
    <name evidence="4" type="ORF">C7H85_02555</name>
</gene>
<evidence type="ECO:0000313" key="4">
    <source>
        <dbReference type="EMBL" id="PSJ47723.1"/>
    </source>
</evidence>
<dbReference type="Gene3D" id="3.20.20.10">
    <property type="entry name" value="Alanine racemase"/>
    <property type="match status" value="1"/>
</dbReference>
<sequence length="388" mass="41723">MQTHTGSTQAPAAAHGHLNTPFLMVDKPKFIDNLIRLRSLIAPFGVALRPHFKTIRAIEAAAYVLPDASSPVTVSTLREAEALAEAGYRNITYAVGISAAKLPRVGALIEQGVTLTVLLDSPEQVQAVNDYCAAHRCTIPALIEIDCDGHRGGILPEDPRLIELARLLADGPAQFQGVLLHAGESYRCYRRQGLQEAADNEVATALRARNALAARQIPCPVVSVGSTPTAFSYRQLEGVTEVRAGVYSFFDLVMANIGVCELEDIALSVVATVIGHNRDKGWVLVDAGWMALSADRGTARAPVDYGYGQVANAGGAVMAGMQVLSANQEHGIIGRVDGHPLCFEDFPIGSRVRILPNHACATAAMHDQYQVFDGLHGTHEVWHRIKGW</sequence>
<dbReference type="Proteomes" id="UP000240243">
    <property type="component" value="Unassembled WGS sequence"/>
</dbReference>
<keyword evidence="5" id="KW-1185">Reference proteome</keyword>
<keyword evidence="2" id="KW-0456">Lyase</keyword>
<protein>
    <submittedName>
        <fullName evidence="4">Metal activated pyridoxal enzyme</fullName>
    </submittedName>
</protein>
<dbReference type="Pfam" id="PF01168">
    <property type="entry name" value="Ala_racemase_N"/>
    <property type="match status" value="1"/>
</dbReference>
<dbReference type="PANTHER" id="PTHR28004:SF2">
    <property type="entry name" value="D-SERINE DEHYDRATASE"/>
    <property type="match status" value="1"/>
</dbReference>
<evidence type="ECO:0000313" key="5">
    <source>
        <dbReference type="Proteomes" id="UP000240243"/>
    </source>
</evidence>
<feature type="domain" description="D-serine dehydratase-like" evidence="3">
    <location>
        <begin position="266"/>
        <end position="373"/>
    </location>
</feature>
<dbReference type="InterPro" id="IPR001608">
    <property type="entry name" value="Ala_racemase_N"/>
</dbReference>
<dbReference type="SMART" id="SM01119">
    <property type="entry name" value="D-ser_dehydrat"/>
    <property type="match status" value="1"/>
</dbReference>
<evidence type="ECO:0000256" key="1">
    <source>
        <dbReference type="ARBA" id="ARBA00005323"/>
    </source>
</evidence>
<dbReference type="RefSeq" id="WP_106728136.1">
    <property type="nucleotide sequence ID" value="NZ_PXYG01000001.1"/>
</dbReference>
<dbReference type="OrthoDB" id="9772497at2"/>
<dbReference type="InterPro" id="IPR042208">
    <property type="entry name" value="D-ser_dehydrat-like_sf"/>
</dbReference>
<comment type="caution">
    <text evidence="4">The sequence shown here is derived from an EMBL/GenBank/DDBJ whole genome shotgun (WGS) entry which is preliminary data.</text>
</comment>
<dbReference type="GO" id="GO:0008721">
    <property type="term" value="F:D-serine ammonia-lyase activity"/>
    <property type="evidence" value="ECO:0007669"/>
    <property type="project" value="TreeGrafter"/>
</dbReference>
<dbReference type="SUPFAM" id="SSF51419">
    <property type="entry name" value="PLP-binding barrel"/>
    <property type="match status" value="1"/>
</dbReference>
<dbReference type="Gene3D" id="2.40.37.20">
    <property type="entry name" value="D-serine dehydratase-like domain"/>
    <property type="match status" value="1"/>
</dbReference>
<comment type="similarity">
    <text evidence="1">Belongs to the DSD1 family.</text>
</comment>
<dbReference type="AlphaFoldDB" id="A0A2P7RC21"/>
<dbReference type="GO" id="GO:0036088">
    <property type="term" value="P:D-serine catabolic process"/>
    <property type="evidence" value="ECO:0007669"/>
    <property type="project" value="TreeGrafter"/>
</dbReference>